<comment type="similarity">
    <text evidence="8 9">Belongs to the class I-like SAM-binding methyltransferase superfamily. C5-methyltransferase family.</text>
</comment>
<evidence type="ECO:0000256" key="3">
    <source>
        <dbReference type="ARBA" id="ARBA00022679"/>
    </source>
</evidence>
<dbReference type="PANTHER" id="PTHR10629">
    <property type="entry name" value="CYTOSINE-SPECIFIC METHYLTRANSFERASE"/>
    <property type="match status" value="1"/>
</dbReference>
<dbReference type="PROSITE" id="PS51679">
    <property type="entry name" value="SAM_MT_C5"/>
    <property type="match status" value="1"/>
</dbReference>
<evidence type="ECO:0000256" key="9">
    <source>
        <dbReference type="RuleBase" id="RU000416"/>
    </source>
</evidence>
<dbReference type="GO" id="GO:0044027">
    <property type="term" value="P:negative regulation of gene expression via chromosomal CpG island methylation"/>
    <property type="evidence" value="ECO:0007669"/>
    <property type="project" value="TreeGrafter"/>
</dbReference>
<evidence type="ECO:0000313" key="14">
    <source>
        <dbReference type="EMBL" id="KAJ4979711.1"/>
    </source>
</evidence>
<dbReference type="NCBIfam" id="TIGR00675">
    <property type="entry name" value="dcm"/>
    <property type="match status" value="1"/>
</dbReference>
<sequence length="868" mass="97509">MSSTGKRRTRSKGETSKVKSLVDKIGNGSKNSPIDLKLSDDENCVEKQEEQVEEERSSSGARPAKKTKKSVSSGESRLYGKPVPEAEARRRWPHRYKNEKKGNRKSGGRSGVSTSENNENDALRVRCHYLQAEVDGCLYSLNDDAYVKGEDGGSNYIGRIVELFETEDMEPYFTAQWFFKAEDTVINDHAHLIDNKWVFYSETRDDNPLDCIISKLKIVQVDPDLTLGETARTFPPGDFYYDMSYSVPYSAFTNISAEVSRANTETSSTISSDLSLDGSTSESKSDEMTLLDLYSGCGAMSTGLCLGANLAGVNLVTKWAVDLNKFACESLKLNHPETQVRNESADDFLELLKEWERLCKDFSLIGKEKTPISMEEEEEEDDDDEVDGSTVHKEEFEVGRFLGICFGDPNQCKKRGLYLKVRWKGYGPSEDTWEPIEGLSNCKESIKSFVVNGFKSKILPVPGNVDVICGGPPCQGISGFNRFRNKDAPLEDPKNRQLVVFMDIVNFLKPKFVLMENVVDILKFAGGFLGKYAVGRLVSMNYQARLGMMAAGCYGLPQFRMRVFLWGARRNEKLPQYPLPTHEVVVRGNVPTNFEQNTVAYDEHNLCELEKALHLEDAISDLPSVTNDESRDEMPYGKPPKTEFQRYIRLPQNELRGVANTCQKGSSMSLKKSLLFDHRPLKLNDDDYQRVCHIPKEKGANFRNLPGVMVRLDNKVEWDPAVERVLLPSGKPLVPDYAMTFVNGSSSKPFGRLWWDEIVATVVTRAEPHNQALLHPEQDRVLTIRENARLQGFPDFYKLCGSLKERYIQVGNAVAVPVARALGYALGMAYKGNTDEKHLLTLPPKFPNFLQSVPASIEIVDLEGNCSN</sequence>
<dbReference type="InterPro" id="IPR023780">
    <property type="entry name" value="Chromo_domain"/>
</dbReference>
<dbReference type="PROSITE" id="PS00094">
    <property type="entry name" value="C5_MTASE_1"/>
    <property type="match status" value="1"/>
</dbReference>
<evidence type="ECO:0000256" key="6">
    <source>
        <dbReference type="ARBA" id="ARBA00023242"/>
    </source>
</evidence>
<name>A0A9Q0L0C6_9MAGN</name>
<feature type="compositionally biased region" description="Basic and acidic residues" evidence="11">
    <location>
        <begin position="37"/>
        <end position="57"/>
    </location>
</feature>
<dbReference type="Pfam" id="PF00385">
    <property type="entry name" value="Chromo"/>
    <property type="match status" value="1"/>
</dbReference>
<evidence type="ECO:0000256" key="5">
    <source>
        <dbReference type="ARBA" id="ARBA00023125"/>
    </source>
</evidence>
<dbReference type="GO" id="GO:0005634">
    <property type="term" value="C:nucleus"/>
    <property type="evidence" value="ECO:0007669"/>
    <property type="project" value="UniProtKB-SubCell"/>
</dbReference>
<dbReference type="Pfam" id="PF01426">
    <property type="entry name" value="BAH"/>
    <property type="match status" value="1"/>
</dbReference>
<reference evidence="14" key="1">
    <citation type="journal article" date="2023" name="Plant J.">
        <title>The genome of the king protea, Protea cynaroides.</title>
        <authorList>
            <person name="Chang J."/>
            <person name="Duong T.A."/>
            <person name="Schoeman C."/>
            <person name="Ma X."/>
            <person name="Roodt D."/>
            <person name="Barker N."/>
            <person name="Li Z."/>
            <person name="Van de Peer Y."/>
            <person name="Mizrachi E."/>
        </authorList>
    </citation>
    <scope>NUCLEOTIDE SEQUENCE</scope>
    <source>
        <tissue evidence="14">Young leaves</tissue>
    </source>
</reference>
<dbReference type="InterPro" id="IPR023779">
    <property type="entry name" value="Chromodomain_CS"/>
</dbReference>
<evidence type="ECO:0000256" key="4">
    <source>
        <dbReference type="ARBA" id="ARBA00022691"/>
    </source>
</evidence>
<keyword evidence="3 8" id="KW-0808">Transferase</keyword>
<dbReference type="CDD" id="cd18635">
    <property type="entry name" value="CD_CMT3_like"/>
    <property type="match status" value="1"/>
</dbReference>
<dbReference type="PROSITE" id="PS50013">
    <property type="entry name" value="CHROMO_2"/>
    <property type="match status" value="1"/>
</dbReference>
<comment type="catalytic activity">
    <reaction evidence="7 10">
        <text>a 2'-deoxycytidine in DNA + S-adenosyl-L-methionine = a 5-methyl-2'-deoxycytidine in DNA + S-adenosyl-L-homocysteine + H(+)</text>
        <dbReference type="Rhea" id="RHEA:13681"/>
        <dbReference type="Rhea" id="RHEA-COMP:11369"/>
        <dbReference type="Rhea" id="RHEA-COMP:11370"/>
        <dbReference type="ChEBI" id="CHEBI:15378"/>
        <dbReference type="ChEBI" id="CHEBI:57856"/>
        <dbReference type="ChEBI" id="CHEBI:59789"/>
        <dbReference type="ChEBI" id="CHEBI:85452"/>
        <dbReference type="ChEBI" id="CHEBI:85454"/>
        <dbReference type="EC" id="2.1.1.37"/>
    </reaction>
</comment>
<dbReference type="OrthoDB" id="5376140at2759"/>
<keyword evidence="2 8" id="KW-0489">Methyltransferase</keyword>
<evidence type="ECO:0000259" key="13">
    <source>
        <dbReference type="PROSITE" id="PS51038"/>
    </source>
</evidence>
<dbReference type="Pfam" id="PF00145">
    <property type="entry name" value="DNA_methylase"/>
    <property type="match status" value="1"/>
</dbReference>
<evidence type="ECO:0000256" key="1">
    <source>
        <dbReference type="ARBA" id="ARBA00004123"/>
    </source>
</evidence>
<dbReference type="SMART" id="SM00298">
    <property type="entry name" value="CHROMO"/>
    <property type="match status" value="1"/>
</dbReference>
<evidence type="ECO:0000256" key="2">
    <source>
        <dbReference type="ARBA" id="ARBA00022603"/>
    </source>
</evidence>
<feature type="domain" description="Chromo" evidence="12">
    <location>
        <begin position="396"/>
        <end position="449"/>
    </location>
</feature>
<dbReference type="InterPro" id="IPR001525">
    <property type="entry name" value="C5_MeTfrase"/>
</dbReference>
<feature type="compositionally biased region" description="Basic residues" evidence="11">
    <location>
        <begin position="1"/>
        <end position="10"/>
    </location>
</feature>
<dbReference type="GO" id="GO:0003682">
    <property type="term" value="F:chromatin binding"/>
    <property type="evidence" value="ECO:0007669"/>
    <property type="project" value="InterPro"/>
</dbReference>
<proteinExistence type="inferred from homology"/>
<evidence type="ECO:0000256" key="8">
    <source>
        <dbReference type="PROSITE-ProRule" id="PRU01016"/>
    </source>
</evidence>
<dbReference type="InterPro" id="IPR001025">
    <property type="entry name" value="BAH_dom"/>
</dbReference>
<dbReference type="InterPro" id="IPR018117">
    <property type="entry name" value="C5_DNA_meth_AS"/>
</dbReference>
<protein>
    <recommendedName>
        <fullName evidence="10">Cytosine-specific methyltransferase</fullName>
        <ecNumber evidence="10">2.1.1.37</ecNumber>
    </recommendedName>
</protein>
<dbReference type="SUPFAM" id="SSF53335">
    <property type="entry name" value="S-adenosyl-L-methionine-dependent methyltransferases"/>
    <property type="match status" value="1"/>
</dbReference>
<dbReference type="FunFam" id="2.30.30.490:FF:000011">
    <property type="entry name" value="DNA (cytosine-5)-methyltransferase 1"/>
    <property type="match status" value="1"/>
</dbReference>
<feature type="domain" description="BAH" evidence="13">
    <location>
        <begin position="137"/>
        <end position="256"/>
    </location>
</feature>
<comment type="caution">
    <text evidence="14">The sequence shown here is derived from an EMBL/GenBank/DDBJ whole genome shotgun (WGS) entry which is preliminary data.</text>
</comment>
<dbReference type="InterPro" id="IPR029063">
    <property type="entry name" value="SAM-dependent_MTases_sf"/>
</dbReference>
<evidence type="ECO:0000256" key="7">
    <source>
        <dbReference type="ARBA" id="ARBA00047422"/>
    </source>
</evidence>
<evidence type="ECO:0000256" key="11">
    <source>
        <dbReference type="SAM" id="MobiDB-lite"/>
    </source>
</evidence>
<dbReference type="InterPro" id="IPR043151">
    <property type="entry name" value="BAH_sf"/>
</dbReference>
<dbReference type="InterPro" id="IPR016197">
    <property type="entry name" value="Chromo-like_dom_sf"/>
</dbReference>
<evidence type="ECO:0000313" key="15">
    <source>
        <dbReference type="Proteomes" id="UP001141806"/>
    </source>
</evidence>
<dbReference type="InterPro" id="IPR000953">
    <property type="entry name" value="Chromo/chromo_shadow_dom"/>
</dbReference>
<keyword evidence="6" id="KW-0539">Nucleus</keyword>
<dbReference type="AlphaFoldDB" id="A0A9Q0L0C6"/>
<organism evidence="14 15">
    <name type="scientific">Protea cynaroides</name>
    <dbReference type="NCBI Taxonomy" id="273540"/>
    <lineage>
        <taxon>Eukaryota</taxon>
        <taxon>Viridiplantae</taxon>
        <taxon>Streptophyta</taxon>
        <taxon>Embryophyta</taxon>
        <taxon>Tracheophyta</taxon>
        <taxon>Spermatophyta</taxon>
        <taxon>Magnoliopsida</taxon>
        <taxon>Proteales</taxon>
        <taxon>Proteaceae</taxon>
        <taxon>Protea</taxon>
    </lineage>
</organism>
<dbReference type="GO" id="GO:0032259">
    <property type="term" value="P:methylation"/>
    <property type="evidence" value="ECO:0007669"/>
    <property type="project" value="UniProtKB-KW"/>
</dbReference>
<dbReference type="EC" id="2.1.1.37" evidence="10"/>
<dbReference type="Gene3D" id="2.30.30.490">
    <property type="match status" value="1"/>
</dbReference>
<accession>A0A9Q0L0C6</accession>
<keyword evidence="4 8" id="KW-0949">S-adenosyl-L-methionine</keyword>
<feature type="compositionally biased region" description="Basic and acidic residues" evidence="11">
    <location>
        <begin position="11"/>
        <end position="22"/>
    </location>
</feature>
<evidence type="ECO:0000259" key="12">
    <source>
        <dbReference type="PROSITE" id="PS50013"/>
    </source>
</evidence>
<dbReference type="FunFam" id="3.90.120.10:FF:000003">
    <property type="entry name" value="DNA (cytosine-5)-methyltransferase 1"/>
    <property type="match status" value="1"/>
</dbReference>
<dbReference type="SUPFAM" id="SSF54160">
    <property type="entry name" value="Chromo domain-like"/>
    <property type="match status" value="1"/>
</dbReference>
<dbReference type="PROSITE" id="PS00598">
    <property type="entry name" value="CHROMO_1"/>
    <property type="match status" value="1"/>
</dbReference>
<dbReference type="SMART" id="SM00439">
    <property type="entry name" value="BAH"/>
    <property type="match status" value="1"/>
</dbReference>
<dbReference type="Gene3D" id="3.90.120.10">
    <property type="entry name" value="DNA Methylase, subunit A, domain 2"/>
    <property type="match status" value="1"/>
</dbReference>
<dbReference type="PANTHER" id="PTHR10629:SF50">
    <property type="entry name" value="DNA (CYTOSINE-5)-METHYLTRANSFERASE CMT3"/>
    <property type="match status" value="1"/>
</dbReference>
<feature type="compositionally biased region" description="Basic residues" evidence="11">
    <location>
        <begin position="91"/>
        <end position="107"/>
    </location>
</feature>
<dbReference type="PRINTS" id="PR00105">
    <property type="entry name" value="C5METTRFRASE"/>
</dbReference>
<comment type="subcellular location">
    <subcellularLocation>
        <location evidence="1">Nucleus</location>
    </subcellularLocation>
</comment>
<dbReference type="InterPro" id="IPR050390">
    <property type="entry name" value="C5-Methyltransferase"/>
</dbReference>
<evidence type="ECO:0000256" key="10">
    <source>
        <dbReference type="RuleBase" id="RU000417"/>
    </source>
</evidence>
<keyword evidence="15" id="KW-1185">Reference proteome</keyword>
<feature type="active site" evidence="8">
    <location>
        <position position="474"/>
    </location>
</feature>
<dbReference type="Proteomes" id="UP001141806">
    <property type="component" value="Unassembled WGS sequence"/>
</dbReference>
<keyword evidence="5" id="KW-0238">DNA-binding</keyword>
<dbReference type="Gene3D" id="3.40.50.150">
    <property type="entry name" value="Vaccinia Virus protein VP39"/>
    <property type="match status" value="1"/>
</dbReference>
<dbReference type="GO" id="GO:0003677">
    <property type="term" value="F:DNA binding"/>
    <property type="evidence" value="ECO:0007669"/>
    <property type="project" value="UniProtKB-KW"/>
</dbReference>
<dbReference type="GO" id="GO:0003886">
    <property type="term" value="F:DNA (cytosine-5-)-methyltransferase activity"/>
    <property type="evidence" value="ECO:0007669"/>
    <property type="project" value="UniProtKB-EC"/>
</dbReference>
<dbReference type="EMBL" id="JAMYWD010000002">
    <property type="protein sequence ID" value="KAJ4979711.1"/>
    <property type="molecule type" value="Genomic_DNA"/>
</dbReference>
<dbReference type="PROSITE" id="PS51038">
    <property type="entry name" value="BAH"/>
    <property type="match status" value="1"/>
</dbReference>
<feature type="region of interest" description="Disordered" evidence="11">
    <location>
        <begin position="1"/>
        <end position="117"/>
    </location>
</feature>
<gene>
    <name evidence="14" type="ORF">NE237_010491</name>
</gene>